<dbReference type="AlphaFoldDB" id="A0A2P2CEC1"/>
<evidence type="ECO:0000313" key="1">
    <source>
        <dbReference type="EMBL" id="CUR60303.1"/>
    </source>
</evidence>
<name>A0A2P2CEC1_9ZZZZ</name>
<gene>
    <name evidence="1" type="ORF">NOCA1210026</name>
</gene>
<proteinExistence type="predicted"/>
<sequence>MAIGGEAVKSIDDIGAALSNRDIWRICPRDWDGYAAASCPVDLLGPVKASDLNDAPMTYEPEYGDVTCAPTRTGPLPEGRLVVLRPPPEYRTCAADFALALVADEQGRLRSIDLTLSAP</sequence>
<protein>
    <submittedName>
        <fullName evidence="1">Uncharacterized protein</fullName>
    </submittedName>
</protein>
<reference evidence="1" key="1">
    <citation type="submission" date="2015-08" db="EMBL/GenBank/DDBJ databases">
        <authorList>
            <person name="Babu N.S."/>
            <person name="Beckwith C.J."/>
            <person name="Beseler K.G."/>
            <person name="Brison A."/>
            <person name="Carone J.V."/>
            <person name="Caskin T.P."/>
            <person name="Diamond M."/>
            <person name="Durham M.E."/>
            <person name="Foxe J.M."/>
            <person name="Go M."/>
            <person name="Henderson B.A."/>
            <person name="Jones I.B."/>
            <person name="McGettigan J.A."/>
            <person name="Micheletti S.J."/>
            <person name="Nasrallah M.E."/>
            <person name="Ortiz D."/>
            <person name="Piller C.R."/>
            <person name="Privatt S.R."/>
            <person name="Schneider S.L."/>
            <person name="Sharp S."/>
            <person name="Smith T.C."/>
            <person name="Stanton J.D."/>
            <person name="Ullery H.E."/>
            <person name="Wilson R.J."/>
            <person name="Serrano M.G."/>
            <person name="Buck G."/>
            <person name="Lee V."/>
            <person name="Wang Y."/>
            <person name="Carvalho R."/>
            <person name="Voegtly L."/>
            <person name="Shi R."/>
            <person name="Duckworth R."/>
            <person name="Johnson A."/>
            <person name="Loviza R."/>
            <person name="Walstead R."/>
            <person name="Shah Z."/>
            <person name="Kiflezghi M."/>
            <person name="Wade K."/>
            <person name="Ball S.L."/>
            <person name="Bradley K.W."/>
            <person name="Asai D.J."/>
            <person name="Bowman C.A."/>
            <person name="Russell D.A."/>
            <person name="Pope W.H."/>
            <person name="Jacobs-Sera D."/>
            <person name="Hendrix R.W."/>
            <person name="Hatfull G.F."/>
        </authorList>
    </citation>
    <scope>NUCLEOTIDE SEQUENCE</scope>
</reference>
<organism evidence="1">
    <name type="scientific">metagenome</name>
    <dbReference type="NCBI Taxonomy" id="256318"/>
    <lineage>
        <taxon>unclassified sequences</taxon>
        <taxon>metagenomes</taxon>
    </lineage>
</organism>
<dbReference type="EMBL" id="CZKB01000014">
    <property type="protein sequence ID" value="CUR60303.1"/>
    <property type="molecule type" value="Genomic_DNA"/>
</dbReference>
<accession>A0A2P2CEC1</accession>